<name>A0ACC7NWR2_9BACL</name>
<reference evidence="1" key="1">
    <citation type="submission" date="2024-12" db="EMBL/GenBank/DDBJ databases">
        <authorList>
            <person name="Wu N."/>
        </authorList>
    </citation>
    <scope>NUCLEOTIDE SEQUENCE</scope>
    <source>
        <strain evidence="1">P15</strain>
    </source>
</reference>
<comment type="caution">
    <text evidence="1">The sequence shown here is derived from an EMBL/GenBank/DDBJ whole genome shotgun (WGS) entry which is preliminary data.</text>
</comment>
<accession>A0ACC7NWR2</accession>
<gene>
    <name evidence="1" type="ORF">ACI1P1_05700</name>
</gene>
<dbReference type="EMBL" id="JBJURJ010000003">
    <property type="protein sequence ID" value="MFM9327794.1"/>
    <property type="molecule type" value="Genomic_DNA"/>
</dbReference>
<sequence length="229" mass="26295">MNEAIIEKIARMRPLLYHFTRVANLPSIISSDRLLSANSLHPCGPDNRRTQPVEILHPAGIAILNPHLRIADSMMAEGVSQEDFRSWLNRHVFFWPTVRDCLQMLEVYRRREPNSRFCVLALDTRLLLAAHYANIRLTRYDSGSSPRFPHRCSYRKSPELFLPLHQFGSSTRADTPASVPEIKEVLADGRVTGIAQLLRVIYIQPGEELPDSWSRLRRPLEDLQPPTRP</sequence>
<evidence type="ECO:0000313" key="2">
    <source>
        <dbReference type="Proteomes" id="UP001631969"/>
    </source>
</evidence>
<organism evidence="1 2">
    <name type="scientific">Paenibacillus mesotrionivorans</name>
    <dbReference type="NCBI Taxonomy" id="3160968"/>
    <lineage>
        <taxon>Bacteria</taxon>
        <taxon>Bacillati</taxon>
        <taxon>Bacillota</taxon>
        <taxon>Bacilli</taxon>
        <taxon>Bacillales</taxon>
        <taxon>Paenibacillaceae</taxon>
        <taxon>Paenibacillus</taxon>
    </lineage>
</organism>
<proteinExistence type="predicted"/>
<dbReference type="Proteomes" id="UP001631969">
    <property type="component" value="Unassembled WGS sequence"/>
</dbReference>
<protein>
    <submittedName>
        <fullName evidence="1">DUF7002 family protein</fullName>
    </submittedName>
</protein>
<evidence type="ECO:0000313" key="1">
    <source>
        <dbReference type="EMBL" id="MFM9327794.1"/>
    </source>
</evidence>
<keyword evidence="2" id="KW-1185">Reference proteome</keyword>